<dbReference type="SMART" id="SM00859">
    <property type="entry name" value="Semialdhyde_dh"/>
    <property type="match status" value="1"/>
</dbReference>
<name>A0ABP8K3E7_9MICO</name>
<dbReference type="Gene3D" id="3.40.50.720">
    <property type="entry name" value="NAD(P)-binding Rossmann-like Domain"/>
    <property type="match status" value="1"/>
</dbReference>
<evidence type="ECO:0000256" key="2">
    <source>
        <dbReference type="ARBA" id="ARBA00005076"/>
    </source>
</evidence>
<feature type="domain" description="Semialdehyde dehydrogenase NAD-binding" evidence="13">
    <location>
        <begin position="15"/>
        <end position="130"/>
    </location>
</feature>
<evidence type="ECO:0000256" key="12">
    <source>
        <dbReference type="ARBA" id="ARBA00047891"/>
    </source>
</evidence>
<dbReference type="Pfam" id="PF01118">
    <property type="entry name" value="Semialdhyde_dh"/>
    <property type="match status" value="1"/>
</dbReference>
<comment type="pathway">
    <text evidence="1">Amino-acid biosynthesis; L-methionine biosynthesis via de novo pathway; L-homoserine from L-aspartate: step 2/3.</text>
</comment>
<dbReference type="PIRSF" id="PIRSF000148">
    <property type="entry name" value="ASA_dh"/>
    <property type="match status" value="1"/>
</dbReference>
<organism evidence="14 15">
    <name type="scientific">Fodinibacter luteus</name>
    <dbReference type="NCBI Taxonomy" id="552064"/>
    <lineage>
        <taxon>Bacteria</taxon>
        <taxon>Bacillati</taxon>
        <taxon>Actinomycetota</taxon>
        <taxon>Actinomycetes</taxon>
        <taxon>Micrococcales</taxon>
        <taxon>Intrasporangiaceae</taxon>
        <taxon>Fodinibacter (ex Wang et al. 2009)</taxon>
    </lineage>
</organism>
<evidence type="ECO:0000256" key="9">
    <source>
        <dbReference type="ARBA" id="ARBA00022857"/>
    </source>
</evidence>
<dbReference type="PROSITE" id="PS01103">
    <property type="entry name" value="ASD"/>
    <property type="match status" value="1"/>
</dbReference>
<dbReference type="EMBL" id="BAABGM010000003">
    <property type="protein sequence ID" value="GAA4400022.1"/>
    <property type="molecule type" value="Genomic_DNA"/>
</dbReference>
<evidence type="ECO:0000256" key="3">
    <source>
        <dbReference type="ARBA" id="ARBA00005097"/>
    </source>
</evidence>
<evidence type="ECO:0000256" key="8">
    <source>
        <dbReference type="ARBA" id="ARBA00022697"/>
    </source>
</evidence>
<evidence type="ECO:0000256" key="1">
    <source>
        <dbReference type="ARBA" id="ARBA00005021"/>
    </source>
</evidence>
<dbReference type="InterPro" id="IPR012280">
    <property type="entry name" value="Semialdhyde_DH_dimer_dom"/>
</dbReference>
<comment type="similarity">
    <text evidence="4">Belongs to the aspartate-semialdehyde dehydrogenase family.</text>
</comment>
<dbReference type="SUPFAM" id="SSF55347">
    <property type="entry name" value="Glyceraldehyde-3-phosphate dehydrogenase-like, C-terminal domain"/>
    <property type="match status" value="1"/>
</dbReference>
<keyword evidence="10" id="KW-0560">Oxidoreductase</keyword>
<dbReference type="InterPro" id="IPR036291">
    <property type="entry name" value="NAD(P)-bd_dom_sf"/>
</dbReference>
<evidence type="ECO:0000256" key="4">
    <source>
        <dbReference type="ARBA" id="ARBA00010584"/>
    </source>
</evidence>
<dbReference type="RefSeq" id="WP_345202596.1">
    <property type="nucleotide sequence ID" value="NZ_BAABGM010000003.1"/>
</dbReference>
<dbReference type="SUPFAM" id="SSF51735">
    <property type="entry name" value="NAD(P)-binding Rossmann-fold domains"/>
    <property type="match status" value="1"/>
</dbReference>
<keyword evidence="9" id="KW-0521">NADP</keyword>
<evidence type="ECO:0000256" key="10">
    <source>
        <dbReference type="ARBA" id="ARBA00023002"/>
    </source>
</evidence>
<dbReference type="InterPro" id="IPR000319">
    <property type="entry name" value="Asp-semialdehyde_DH_CS"/>
</dbReference>
<protein>
    <recommendedName>
        <fullName evidence="6">aspartate-semialdehyde dehydrogenase</fullName>
        <ecNumber evidence="6">1.2.1.11</ecNumber>
    </recommendedName>
</protein>
<comment type="caution">
    <text evidence="14">The sequence shown here is derived from an EMBL/GenBank/DDBJ whole genome shotgun (WGS) entry which is preliminary data.</text>
</comment>
<evidence type="ECO:0000256" key="11">
    <source>
        <dbReference type="ARBA" id="ARBA00023167"/>
    </source>
</evidence>
<keyword evidence="8" id="KW-0791">Threonine biosynthesis</keyword>
<evidence type="ECO:0000313" key="15">
    <source>
        <dbReference type="Proteomes" id="UP001500945"/>
    </source>
</evidence>
<comment type="subunit">
    <text evidence="5">Homodimer.</text>
</comment>
<evidence type="ECO:0000313" key="14">
    <source>
        <dbReference type="EMBL" id="GAA4400022.1"/>
    </source>
</evidence>
<sequence length="372" mass="39376">MAPTAKGNPGGGLPTLAVVGVTGAVGKVVLEVLPVRHSHWGQVRLAAGAEDVGAVLDVAGLDVVVEPLTPEFFDGIDVAIFDIPPSIAREWVELAASRGVVAIDNSTVFRTAPDVPLVVPEVNPLKIADRPRGIIANPGATVMTMIDALAALHAGWELTDLVVTTLQAASGLGRAGINRLRAELDVVHGQDHLGTRPGDVRRLIEHELGESPFPAPLALNVVPFVGHHVGGGWTSEEVKVRDETRKILDIPDLRVSATCVRVPVVSSHSVTVHATFARKVRVEEARQALIEAPAVVVLDDPDEPEFPTPNDVVGADPRFAGRIRQWPEAPTTLDLFMSGDNLRKGAALNMVQTAELVARELAGEDADRMPGG</sequence>
<proteinExistence type="inferred from homology"/>
<evidence type="ECO:0000256" key="7">
    <source>
        <dbReference type="ARBA" id="ARBA00022605"/>
    </source>
</evidence>
<dbReference type="NCBIfam" id="NF011456">
    <property type="entry name" value="PRK14874.1"/>
    <property type="match status" value="1"/>
</dbReference>
<keyword evidence="15" id="KW-1185">Reference proteome</keyword>
<dbReference type="PANTHER" id="PTHR46278">
    <property type="entry name" value="DEHYDROGENASE, PUTATIVE-RELATED"/>
    <property type="match status" value="1"/>
</dbReference>
<gene>
    <name evidence="14" type="ORF">GCM10023168_08300</name>
</gene>
<comment type="catalytic activity">
    <reaction evidence="12">
        <text>L-aspartate 4-semialdehyde + phosphate + NADP(+) = 4-phospho-L-aspartate + NADPH + H(+)</text>
        <dbReference type="Rhea" id="RHEA:24284"/>
        <dbReference type="ChEBI" id="CHEBI:15378"/>
        <dbReference type="ChEBI" id="CHEBI:43474"/>
        <dbReference type="ChEBI" id="CHEBI:57535"/>
        <dbReference type="ChEBI" id="CHEBI:57783"/>
        <dbReference type="ChEBI" id="CHEBI:58349"/>
        <dbReference type="ChEBI" id="CHEBI:537519"/>
        <dbReference type="EC" id="1.2.1.11"/>
    </reaction>
</comment>
<dbReference type="Pfam" id="PF02774">
    <property type="entry name" value="Semialdhyde_dhC"/>
    <property type="match status" value="1"/>
</dbReference>
<keyword evidence="11" id="KW-0486">Methionine biosynthesis</keyword>
<comment type="pathway">
    <text evidence="2">Amino-acid biosynthesis; L-lysine biosynthesis via DAP pathway; (S)-tetrahydrodipicolinate from L-aspartate: step 2/4.</text>
</comment>
<evidence type="ECO:0000259" key="13">
    <source>
        <dbReference type="SMART" id="SM00859"/>
    </source>
</evidence>
<keyword evidence="7" id="KW-0028">Amino-acid biosynthesis</keyword>
<dbReference type="PANTHER" id="PTHR46278:SF2">
    <property type="entry name" value="ASPARTATE-SEMIALDEHYDE DEHYDROGENASE"/>
    <property type="match status" value="1"/>
</dbReference>
<dbReference type="EC" id="1.2.1.11" evidence="6"/>
<reference evidence="15" key="1">
    <citation type="journal article" date="2019" name="Int. J. Syst. Evol. Microbiol.">
        <title>The Global Catalogue of Microorganisms (GCM) 10K type strain sequencing project: providing services to taxonomists for standard genome sequencing and annotation.</title>
        <authorList>
            <consortium name="The Broad Institute Genomics Platform"/>
            <consortium name="The Broad Institute Genome Sequencing Center for Infectious Disease"/>
            <person name="Wu L."/>
            <person name="Ma J."/>
        </authorList>
    </citation>
    <scope>NUCLEOTIDE SEQUENCE [LARGE SCALE GENOMIC DNA]</scope>
    <source>
        <strain evidence="15">JCM 17809</strain>
    </source>
</reference>
<evidence type="ECO:0000256" key="5">
    <source>
        <dbReference type="ARBA" id="ARBA00011738"/>
    </source>
</evidence>
<dbReference type="InterPro" id="IPR000534">
    <property type="entry name" value="Semialdehyde_DH_NAD-bd"/>
</dbReference>
<comment type="pathway">
    <text evidence="3">Amino-acid biosynthesis; L-threonine biosynthesis; L-threonine from L-aspartate: step 2/5.</text>
</comment>
<dbReference type="Gene3D" id="3.30.360.10">
    <property type="entry name" value="Dihydrodipicolinate Reductase, domain 2"/>
    <property type="match status" value="1"/>
</dbReference>
<dbReference type="Proteomes" id="UP001500945">
    <property type="component" value="Unassembled WGS sequence"/>
</dbReference>
<accession>A0ABP8K3E7</accession>
<evidence type="ECO:0000256" key="6">
    <source>
        <dbReference type="ARBA" id="ARBA00013120"/>
    </source>
</evidence>